<accession>A0A645FXD0</accession>
<dbReference type="AlphaFoldDB" id="A0A645FXD0"/>
<name>A0A645FXD0_9ZZZZ</name>
<comment type="caution">
    <text evidence="1">The sequence shown here is derived from an EMBL/GenBank/DDBJ whole genome shotgun (WGS) entry which is preliminary data.</text>
</comment>
<evidence type="ECO:0000313" key="1">
    <source>
        <dbReference type="EMBL" id="MPN18362.1"/>
    </source>
</evidence>
<sequence>MGDHRARFHEVALVYQDVGHPAGRLGRHVHLGGLDAAIALHKALIDGRRAGKGPYHDTGHDHACDKRAAAEPGLGSGVHCISSESGWGPPPSAL</sequence>
<proteinExistence type="predicted"/>
<dbReference type="EMBL" id="VSSQ01065674">
    <property type="protein sequence ID" value="MPN18362.1"/>
    <property type="molecule type" value="Genomic_DNA"/>
</dbReference>
<reference evidence="1" key="1">
    <citation type="submission" date="2019-08" db="EMBL/GenBank/DDBJ databases">
        <authorList>
            <person name="Kucharzyk K."/>
            <person name="Murdoch R.W."/>
            <person name="Higgins S."/>
            <person name="Loffler F."/>
        </authorList>
    </citation>
    <scope>NUCLEOTIDE SEQUENCE</scope>
</reference>
<gene>
    <name evidence="1" type="ORF">SDC9_165722</name>
</gene>
<protein>
    <submittedName>
        <fullName evidence="1">Uncharacterized protein</fullName>
    </submittedName>
</protein>
<organism evidence="1">
    <name type="scientific">bioreactor metagenome</name>
    <dbReference type="NCBI Taxonomy" id="1076179"/>
    <lineage>
        <taxon>unclassified sequences</taxon>
        <taxon>metagenomes</taxon>
        <taxon>ecological metagenomes</taxon>
    </lineage>
</organism>